<sequence>MASFSRASTLIGEDNLASKKGENELVGENDSVPNLWHQAYERLGENEKEGLKFTQHNGQLNFTEQSSTLVQMVIERKEECEKRQWKLYTKKNGDRIMVRDLFVKISEWINKFKEVGDAAVQYDPGHAALPWAAVRFFLQVAINDSQIYCGMISSIEEVSRIIALYTELEMRVLVRQSVQTRLLSDAVVRLYTAILRFLIQAYNYYGKRTLTRVLESSLKGAKSVLVEPNLAIEDLEHKAYELVRLVQHECLTASLDGIIANLAQNNKGPKLSNEDRRRPLQNRHEGTCEWVLKLEDFEAWATPQIPQGKLLWLHGPPGFGKTFMSARIIEHLVERDQGPVAYFFCVAENQQTRDPYYILKSWLSQLLEQDETMISLMEAVLANRTGKD</sequence>
<reference evidence="4 5" key="1">
    <citation type="journal article" date="2020" name="Genome Biol. Evol.">
        <title>Comparative genomics of Sclerotiniaceae.</title>
        <authorList>
            <person name="Valero Jimenez C.A."/>
            <person name="Steentjes M."/>
            <person name="Scholten O.E."/>
            <person name="Van Kan J.A.L."/>
        </authorList>
    </citation>
    <scope>NUCLEOTIDE SEQUENCE [LARGE SCALE GENOMIC DNA]</scope>
    <source>
        <strain evidence="4 5">B1</strain>
    </source>
</reference>
<feature type="domain" description="DUF7708" evidence="2">
    <location>
        <begin position="102"/>
        <end position="222"/>
    </location>
</feature>
<evidence type="ECO:0000256" key="1">
    <source>
        <dbReference type="ARBA" id="ARBA00022737"/>
    </source>
</evidence>
<keyword evidence="5" id="KW-1185">Reference proteome</keyword>
<evidence type="ECO:0008006" key="6">
    <source>
        <dbReference type="Google" id="ProtNLM"/>
    </source>
</evidence>
<evidence type="ECO:0000313" key="4">
    <source>
        <dbReference type="EMBL" id="KAF7940154.1"/>
    </source>
</evidence>
<dbReference type="PANTHER" id="PTHR10039">
    <property type="entry name" value="AMELOGENIN"/>
    <property type="match status" value="1"/>
</dbReference>
<dbReference type="InterPro" id="IPR027417">
    <property type="entry name" value="P-loop_NTPase"/>
</dbReference>
<dbReference type="InterPro" id="IPR056884">
    <property type="entry name" value="NPHP3-like_N"/>
</dbReference>
<organism evidence="4 5">
    <name type="scientific">Botrytis deweyae</name>
    <dbReference type="NCBI Taxonomy" id="2478750"/>
    <lineage>
        <taxon>Eukaryota</taxon>
        <taxon>Fungi</taxon>
        <taxon>Dikarya</taxon>
        <taxon>Ascomycota</taxon>
        <taxon>Pezizomycotina</taxon>
        <taxon>Leotiomycetes</taxon>
        <taxon>Helotiales</taxon>
        <taxon>Sclerotiniaceae</taxon>
        <taxon>Botrytis</taxon>
    </lineage>
</organism>
<dbReference type="Pfam" id="PF24809">
    <property type="entry name" value="DUF7708"/>
    <property type="match status" value="1"/>
</dbReference>
<dbReference type="Proteomes" id="UP000783213">
    <property type="component" value="Unassembled WGS sequence"/>
</dbReference>
<feature type="domain" description="Nephrocystin 3-like N-terminal" evidence="3">
    <location>
        <begin position="286"/>
        <end position="382"/>
    </location>
</feature>
<comment type="caution">
    <text evidence="4">The sequence shown here is derived from an EMBL/GenBank/DDBJ whole genome shotgun (WGS) entry which is preliminary data.</text>
</comment>
<dbReference type="SUPFAM" id="SSF52540">
    <property type="entry name" value="P-loop containing nucleoside triphosphate hydrolases"/>
    <property type="match status" value="1"/>
</dbReference>
<dbReference type="EMBL" id="RCSX01000001">
    <property type="protein sequence ID" value="KAF7940154.1"/>
    <property type="molecule type" value="Genomic_DNA"/>
</dbReference>
<gene>
    <name evidence="4" type="ORF">EAE98_000281</name>
</gene>
<evidence type="ECO:0000259" key="2">
    <source>
        <dbReference type="Pfam" id="PF24809"/>
    </source>
</evidence>
<dbReference type="RefSeq" id="XP_038815576.1">
    <property type="nucleotide sequence ID" value="XM_038947899.1"/>
</dbReference>
<protein>
    <recommendedName>
        <fullName evidence="6">NWD NACHT-NTPase N-terminal domain-containing protein</fullName>
    </recommendedName>
</protein>
<evidence type="ECO:0000313" key="5">
    <source>
        <dbReference type="Proteomes" id="UP000783213"/>
    </source>
</evidence>
<dbReference type="Pfam" id="PF24883">
    <property type="entry name" value="NPHP3_N"/>
    <property type="match status" value="1"/>
</dbReference>
<dbReference type="Gene3D" id="3.40.50.300">
    <property type="entry name" value="P-loop containing nucleotide triphosphate hydrolases"/>
    <property type="match status" value="1"/>
</dbReference>
<name>A0ABQ7J281_9HELO</name>
<accession>A0ABQ7J281</accession>
<evidence type="ECO:0000259" key="3">
    <source>
        <dbReference type="Pfam" id="PF24883"/>
    </source>
</evidence>
<dbReference type="GeneID" id="62227056"/>
<keyword evidence="1" id="KW-0677">Repeat</keyword>
<proteinExistence type="predicted"/>
<dbReference type="InterPro" id="IPR056125">
    <property type="entry name" value="DUF7708"/>
</dbReference>